<keyword evidence="2" id="KW-1185">Reference proteome</keyword>
<proteinExistence type="predicted"/>
<dbReference type="SUPFAM" id="SSF82171">
    <property type="entry name" value="DPP6 N-terminal domain-like"/>
    <property type="match status" value="1"/>
</dbReference>
<dbReference type="EMBL" id="RXPE01000033">
    <property type="protein sequence ID" value="RTR25246.1"/>
    <property type="molecule type" value="Genomic_DNA"/>
</dbReference>
<dbReference type="OrthoDB" id="66390at2"/>
<evidence type="ECO:0000313" key="1">
    <source>
        <dbReference type="EMBL" id="RTR25246.1"/>
    </source>
</evidence>
<organism evidence="1 2">
    <name type="scientific">Deinococcus radiophilus</name>
    <dbReference type="NCBI Taxonomy" id="32062"/>
    <lineage>
        <taxon>Bacteria</taxon>
        <taxon>Thermotogati</taxon>
        <taxon>Deinococcota</taxon>
        <taxon>Deinococci</taxon>
        <taxon>Deinococcales</taxon>
        <taxon>Deinococcaceae</taxon>
        <taxon>Deinococcus</taxon>
    </lineage>
</organism>
<dbReference type="Proteomes" id="UP000277766">
    <property type="component" value="Unassembled WGS sequence"/>
</dbReference>
<evidence type="ECO:0000313" key="2">
    <source>
        <dbReference type="Proteomes" id="UP000277766"/>
    </source>
</evidence>
<dbReference type="RefSeq" id="WP_126353002.1">
    <property type="nucleotide sequence ID" value="NZ_CP086380.1"/>
</dbReference>
<sequence>MLTPPPTPAEVVHLGNEAITVTGQSNADKAEMDVGLWAHEETLYSPRGDAAVVRFCWDAVKYHGCQVYLARPGGRVTPLKNSDVTRLLWTQDGEYLIGAGANTLRLWNLSDGMRSVVYQAKSGAPTTGGITRLWLEPNGRGRGDLCVATTEVVRYDQPGQLRPTLTLSAARYQLPTLQRLGLNTVQALEGEAACPSAR</sequence>
<name>A0A431VPX5_9DEIO</name>
<comment type="caution">
    <text evidence="1">The sequence shown here is derived from an EMBL/GenBank/DDBJ whole genome shotgun (WGS) entry which is preliminary data.</text>
</comment>
<dbReference type="AlphaFoldDB" id="A0A431VPX5"/>
<gene>
    <name evidence="1" type="ORF">EJ104_11620</name>
</gene>
<protein>
    <recommendedName>
        <fullName evidence="3">WD40 repeat domain-containing protein</fullName>
    </recommendedName>
</protein>
<accession>A0A431VPX5</accession>
<reference evidence="1 2" key="1">
    <citation type="submission" date="2018-12" db="EMBL/GenBank/DDBJ databases">
        <title>Deinococcus radiophilus ATCC 27603 genome sequencing and assembly.</title>
        <authorList>
            <person name="Maclea K.S."/>
            <person name="Maynard C.R."/>
        </authorList>
    </citation>
    <scope>NUCLEOTIDE SEQUENCE [LARGE SCALE GENOMIC DNA]</scope>
    <source>
        <strain evidence="1 2">ATCC 27603</strain>
    </source>
</reference>
<evidence type="ECO:0008006" key="3">
    <source>
        <dbReference type="Google" id="ProtNLM"/>
    </source>
</evidence>